<accession>A0A9D0ZS02</accession>
<evidence type="ECO:0000259" key="1">
    <source>
        <dbReference type="Pfam" id="PF00485"/>
    </source>
</evidence>
<dbReference type="Proteomes" id="UP000886786">
    <property type="component" value="Unassembled WGS sequence"/>
</dbReference>
<dbReference type="InterPro" id="IPR006083">
    <property type="entry name" value="PRK/URK"/>
</dbReference>
<dbReference type="Gene3D" id="3.40.50.300">
    <property type="entry name" value="P-loop containing nucleotide triphosphate hydrolases"/>
    <property type="match status" value="1"/>
</dbReference>
<reference evidence="2" key="2">
    <citation type="journal article" date="2021" name="PeerJ">
        <title>Extensive microbial diversity within the chicken gut microbiome revealed by metagenomics and culture.</title>
        <authorList>
            <person name="Gilroy R."/>
            <person name="Ravi A."/>
            <person name="Getino M."/>
            <person name="Pursley I."/>
            <person name="Horton D.L."/>
            <person name="Alikhan N.F."/>
            <person name="Baker D."/>
            <person name="Gharbi K."/>
            <person name="Hall N."/>
            <person name="Watson M."/>
            <person name="Adriaenssens E.M."/>
            <person name="Foster-Nyarko E."/>
            <person name="Jarju S."/>
            <person name="Secka A."/>
            <person name="Antonio M."/>
            <person name="Oren A."/>
            <person name="Chaudhuri R.R."/>
            <person name="La Ragione R."/>
            <person name="Hildebrand F."/>
            <person name="Pallen M.J."/>
        </authorList>
    </citation>
    <scope>NUCLEOTIDE SEQUENCE</scope>
    <source>
        <strain evidence="2">CHK147-3167</strain>
    </source>
</reference>
<comment type="caution">
    <text evidence="2">The sequence shown here is derived from an EMBL/GenBank/DDBJ whole genome shotgun (WGS) entry which is preliminary data.</text>
</comment>
<evidence type="ECO:0000313" key="3">
    <source>
        <dbReference type="Proteomes" id="UP000886786"/>
    </source>
</evidence>
<proteinExistence type="predicted"/>
<dbReference type="GO" id="GO:0016301">
    <property type="term" value="F:kinase activity"/>
    <property type="evidence" value="ECO:0007669"/>
    <property type="project" value="InterPro"/>
</dbReference>
<dbReference type="EMBL" id="DVFV01000107">
    <property type="protein sequence ID" value="HIQ91224.1"/>
    <property type="molecule type" value="Genomic_DNA"/>
</dbReference>
<evidence type="ECO:0000313" key="2">
    <source>
        <dbReference type="EMBL" id="HIQ91224.1"/>
    </source>
</evidence>
<protein>
    <recommendedName>
        <fullName evidence="1">Phosphoribulokinase/uridine kinase domain-containing protein</fullName>
    </recommendedName>
</protein>
<organism evidence="2 3">
    <name type="scientific">Candidatus Coprosoma intestinipullorum</name>
    <dbReference type="NCBI Taxonomy" id="2840752"/>
    <lineage>
        <taxon>Bacteria</taxon>
        <taxon>Bacillati</taxon>
        <taxon>Bacillota</taxon>
        <taxon>Bacillota incertae sedis</taxon>
        <taxon>Candidatus Coprosoma</taxon>
    </lineage>
</organism>
<dbReference type="GO" id="GO:0005524">
    <property type="term" value="F:ATP binding"/>
    <property type="evidence" value="ECO:0007669"/>
    <property type="project" value="InterPro"/>
</dbReference>
<gene>
    <name evidence="2" type="ORF">IAB27_06365</name>
</gene>
<dbReference type="SUPFAM" id="SSF52540">
    <property type="entry name" value="P-loop containing nucleoside triphosphate hydrolases"/>
    <property type="match status" value="1"/>
</dbReference>
<feature type="domain" description="Phosphoribulokinase/uridine kinase" evidence="1">
    <location>
        <begin position="106"/>
        <end position="185"/>
    </location>
</feature>
<dbReference type="AlphaFoldDB" id="A0A9D0ZS02"/>
<dbReference type="Pfam" id="PF00485">
    <property type="entry name" value="PRK"/>
    <property type="match status" value="1"/>
</dbReference>
<reference evidence="2" key="1">
    <citation type="submission" date="2020-10" db="EMBL/GenBank/DDBJ databases">
        <authorList>
            <person name="Gilroy R."/>
        </authorList>
    </citation>
    <scope>NUCLEOTIDE SEQUENCE</scope>
    <source>
        <strain evidence="2">CHK147-3167</strain>
    </source>
</reference>
<name>A0A9D0ZS02_9FIRM</name>
<dbReference type="InterPro" id="IPR027417">
    <property type="entry name" value="P-loop_NTPase"/>
</dbReference>
<sequence length="196" mass="22798">MQIDDLVKYIEKNNDSNNIVIIGNGSGGKTYLAENLKKVYGLSENNILNSDDYLIDSHLRKKLQLTVYQEEAYFLPALDRDIFMATNGMTFKKIADYCGKIKDYIPSNINIFEGIGMAFTNIFNQSCLKIFIYTDPETEWNFRVSRDNIERRIPLEVVKNKFESRRNSFESEYEYLKTVCDIVIKNTKEGFFIDGK</sequence>